<dbReference type="Proteomes" id="UP000305511">
    <property type="component" value="Unassembled WGS sequence"/>
</dbReference>
<protein>
    <submittedName>
        <fullName evidence="1">Triacylglycerol lipase</fullName>
    </submittedName>
</protein>
<feature type="non-terminal residue" evidence="1">
    <location>
        <position position="128"/>
    </location>
</feature>
<reference evidence="1 2" key="1">
    <citation type="submission" date="2019-02" db="EMBL/GenBank/DDBJ databases">
        <title>Bacteria dissemination in different level of health care in South Africa: the effectiveness of infections prevention and control.</title>
        <authorList>
            <person name="Shobo C."/>
            <person name="Amoako D.G."/>
            <person name="Allam M."/>
            <person name="Ismail A."/>
            <person name="Bester L.A."/>
            <person name="Essack S.Y."/>
        </authorList>
    </citation>
    <scope>NUCLEOTIDE SEQUENCE [LARGE SCALE GENOMIC DNA]</scope>
    <source>
        <strain evidence="1 2">2SIL2</strain>
    </source>
</reference>
<accession>A0A4U3MIZ1</accession>
<dbReference type="AlphaFoldDB" id="A0A4U3MIZ1"/>
<gene>
    <name evidence="1" type="ORF">EY666_05520</name>
</gene>
<name>A0A4U3MIZ1_ENTFL</name>
<evidence type="ECO:0000313" key="2">
    <source>
        <dbReference type="Proteomes" id="UP000305511"/>
    </source>
</evidence>
<organism evidence="1 2">
    <name type="scientific">Enterococcus faecalis</name>
    <name type="common">Streptococcus faecalis</name>
    <dbReference type="NCBI Taxonomy" id="1351"/>
    <lineage>
        <taxon>Bacteria</taxon>
        <taxon>Bacillati</taxon>
        <taxon>Bacillota</taxon>
        <taxon>Bacilli</taxon>
        <taxon>Lactobacillales</taxon>
        <taxon>Enterococcaceae</taxon>
        <taxon>Enterococcus</taxon>
    </lineage>
</organism>
<comment type="caution">
    <text evidence="1">The sequence shown here is derived from an EMBL/GenBank/DDBJ whole genome shotgun (WGS) entry which is preliminary data.</text>
</comment>
<sequence length="128" mass="14859">MDNYRKISNKVYEVEKENVQINEKIKGTNHIVIDTIDTDKDTFGYEHEPRSNSMQAMTVAEIKDEYKSWDEDDLKDIKGYPQSVINQNLTIVYAGTKSWQDWKTNFREIGFNNKHQAGAFQAALTYAS</sequence>
<proteinExistence type="predicted"/>
<dbReference type="EMBL" id="SIYF01000123">
    <property type="protein sequence ID" value="TKK88502.1"/>
    <property type="molecule type" value="Genomic_DNA"/>
</dbReference>
<evidence type="ECO:0000313" key="1">
    <source>
        <dbReference type="EMBL" id="TKK88502.1"/>
    </source>
</evidence>